<name>A0A1H7YH78_9FIRM</name>
<dbReference type="RefSeq" id="WP_123811069.1">
    <property type="nucleotide sequence ID" value="NZ_FOCG01000001.1"/>
</dbReference>
<evidence type="ECO:0000313" key="2">
    <source>
        <dbReference type="EMBL" id="SEM45325.1"/>
    </source>
</evidence>
<sequence length="70" mass="8093">MNEILIYMAQATRLELFGCYVILVLAFCIFGCIAAGLMGIIEHAVPESFYVWIFTKMDVPYEKERMNKHV</sequence>
<gene>
    <name evidence="2" type="ORF">SAMN05216180_0036</name>
</gene>
<evidence type="ECO:0000256" key="1">
    <source>
        <dbReference type="SAM" id="Phobius"/>
    </source>
</evidence>
<accession>A0A1H7YH78</accession>
<keyword evidence="1" id="KW-0812">Transmembrane</keyword>
<keyword evidence="3" id="KW-1185">Reference proteome</keyword>
<feature type="transmembrane region" description="Helical" evidence="1">
    <location>
        <begin position="20"/>
        <end position="41"/>
    </location>
</feature>
<dbReference type="STRING" id="474960.SAMN05216180_0036"/>
<dbReference type="EMBL" id="FOCG01000001">
    <property type="protein sequence ID" value="SEM45325.1"/>
    <property type="molecule type" value="Genomic_DNA"/>
</dbReference>
<protein>
    <submittedName>
        <fullName evidence="2">Uncharacterized protein</fullName>
    </submittedName>
</protein>
<keyword evidence="1" id="KW-0472">Membrane</keyword>
<organism evidence="2 3">
    <name type="scientific">Hydrogenoanaerobacterium saccharovorans</name>
    <dbReference type="NCBI Taxonomy" id="474960"/>
    <lineage>
        <taxon>Bacteria</taxon>
        <taxon>Bacillati</taxon>
        <taxon>Bacillota</taxon>
        <taxon>Clostridia</taxon>
        <taxon>Eubacteriales</taxon>
        <taxon>Oscillospiraceae</taxon>
        <taxon>Hydrogenoanaerobacterium</taxon>
    </lineage>
</organism>
<proteinExistence type="predicted"/>
<dbReference type="Proteomes" id="UP000199158">
    <property type="component" value="Unassembled WGS sequence"/>
</dbReference>
<evidence type="ECO:0000313" key="3">
    <source>
        <dbReference type="Proteomes" id="UP000199158"/>
    </source>
</evidence>
<reference evidence="2 3" key="1">
    <citation type="submission" date="2016-10" db="EMBL/GenBank/DDBJ databases">
        <authorList>
            <person name="de Groot N.N."/>
        </authorList>
    </citation>
    <scope>NUCLEOTIDE SEQUENCE [LARGE SCALE GENOMIC DNA]</scope>
    <source>
        <strain evidence="2 3">CGMCC 1.5070</strain>
    </source>
</reference>
<keyword evidence="1" id="KW-1133">Transmembrane helix</keyword>
<dbReference type="AlphaFoldDB" id="A0A1H7YH78"/>